<keyword evidence="2" id="KW-1185">Reference proteome</keyword>
<organism evidence="1 2">
    <name type="scientific">Dreissena polymorpha</name>
    <name type="common">Zebra mussel</name>
    <name type="synonym">Mytilus polymorpha</name>
    <dbReference type="NCBI Taxonomy" id="45954"/>
    <lineage>
        <taxon>Eukaryota</taxon>
        <taxon>Metazoa</taxon>
        <taxon>Spiralia</taxon>
        <taxon>Lophotrochozoa</taxon>
        <taxon>Mollusca</taxon>
        <taxon>Bivalvia</taxon>
        <taxon>Autobranchia</taxon>
        <taxon>Heteroconchia</taxon>
        <taxon>Euheterodonta</taxon>
        <taxon>Imparidentia</taxon>
        <taxon>Neoheterodontei</taxon>
        <taxon>Myida</taxon>
        <taxon>Dreissenoidea</taxon>
        <taxon>Dreissenidae</taxon>
        <taxon>Dreissena</taxon>
    </lineage>
</organism>
<gene>
    <name evidence="1" type="ORF">DPMN_091298</name>
</gene>
<dbReference type="AlphaFoldDB" id="A0A9D4L0B3"/>
<evidence type="ECO:0000313" key="1">
    <source>
        <dbReference type="EMBL" id="KAH3848914.1"/>
    </source>
</evidence>
<accession>A0A9D4L0B3</accession>
<dbReference type="EMBL" id="JAIWYP010000003">
    <property type="protein sequence ID" value="KAH3848914.1"/>
    <property type="molecule type" value="Genomic_DNA"/>
</dbReference>
<comment type="caution">
    <text evidence="1">The sequence shown here is derived from an EMBL/GenBank/DDBJ whole genome shotgun (WGS) entry which is preliminary data.</text>
</comment>
<reference evidence="1" key="2">
    <citation type="submission" date="2020-11" db="EMBL/GenBank/DDBJ databases">
        <authorList>
            <person name="McCartney M.A."/>
            <person name="Auch B."/>
            <person name="Kono T."/>
            <person name="Mallez S."/>
            <person name="Becker A."/>
            <person name="Gohl D.M."/>
            <person name="Silverstein K.A.T."/>
            <person name="Koren S."/>
            <person name="Bechman K.B."/>
            <person name="Herman A."/>
            <person name="Abrahante J.E."/>
            <person name="Garbe J."/>
        </authorList>
    </citation>
    <scope>NUCLEOTIDE SEQUENCE</scope>
    <source>
        <strain evidence="1">Duluth1</strain>
        <tissue evidence="1">Whole animal</tissue>
    </source>
</reference>
<evidence type="ECO:0000313" key="2">
    <source>
        <dbReference type="Proteomes" id="UP000828390"/>
    </source>
</evidence>
<dbReference type="Proteomes" id="UP000828390">
    <property type="component" value="Unassembled WGS sequence"/>
</dbReference>
<protein>
    <submittedName>
        <fullName evidence="1">Uncharacterized protein</fullName>
    </submittedName>
</protein>
<name>A0A9D4L0B3_DREPO</name>
<proteinExistence type="predicted"/>
<sequence>MDCWRQVFESTKLCPACNKRVRRRHLVRLVFPAPPSDRIDNGGADGVCCKVDVSCGKAGSCVAKNEVVCGNVGSCVTQNKCTKLS</sequence>
<reference evidence="1" key="1">
    <citation type="journal article" date="2019" name="bioRxiv">
        <title>The Genome of the Zebra Mussel, Dreissena polymorpha: A Resource for Invasive Species Research.</title>
        <authorList>
            <person name="McCartney M.A."/>
            <person name="Auch B."/>
            <person name="Kono T."/>
            <person name="Mallez S."/>
            <person name="Zhang Y."/>
            <person name="Obille A."/>
            <person name="Becker A."/>
            <person name="Abrahante J.E."/>
            <person name="Garbe J."/>
            <person name="Badalamenti J.P."/>
            <person name="Herman A."/>
            <person name="Mangelson H."/>
            <person name="Liachko I."/>
            <person name="Sullivan S."/>
            <person name="Sone E.D."/>
            <person name="Koren S."/>
            <person name="Silverstein K.A.T."/>
            <person name="Beckman K.B."/>
            <person name="Gohl D.M."/>
        </authorList>
    </citation>
    <scope>NUCLEOTIDE SEQUENCE</scope>
    <source>
        <strain evidence="1">Duluth1</strain>
        <tissue evidence="1">Whole animal</tissue>
    </source>
</reference>